<dbReference type="Proteomes" id="UP001194469">
    <property type="component" value="Unassembled WGS sequence"/>
</dbReference>
<evidence type="ECO:0000313" key="1">
    <source>
        <dbReference type="EMBL" id="MBG3875554.1"/>
    </source>
</evidence>
<reference evidence="1 2" key="1">
    <citation type="submission" date="2019-08" db="EMBL/GenBank/DDBJ databases">
        <authorList>
            <person name="Luo N."/>
        </authorList>
    </citation>
    <scope>NUCLEOTIDE SEQUENCE [LARGE SCALE GENOMIC DNA]</scope>
    <source>
        <strain evidence="1 2">NCIMB 9442</strain>
    </source>
</reference>
<keyword evidence="2" id="KW-1185">Reference proteome</keyword>
<name>A0ABS0IZI9_9BACT</name>
<dbReference type="RefSeq" id="WP_196607836.1">
    <property type="nucleotide sequence ID" value="NZ_VRYY01000011.1"/>
</dbReference>
<evidence type="ECO:0000313" key="2">
    <source>
        <dbReference type="Proteomes" id="UP001194469"/>
    </source>
</evidence>
<organism evidence="1 2">
    <name type="scientific">Nitratidesulfovibrio oxamicus</name>
    <dbReference type="NCBI Taxonomy" id="32016"/>
    <lineage>
        <taxon>Bacteria</taxon>
        <taxon>Pseudomonadati</taxon>
        <taxon>Thermodesulfobacteriota</taxon>
        <taxon>Desulfovibrionia</taxon>
        <taxon>Desulfovibrionales</taxon>
        <taxon>Desulfovibrionaceae</taxon>
        <taxon>Nitratidesulfovibrio</taxon>
    </lineage>
</organism>
<protein>
    <submittedName>
        <fullName evidence="1">Uncharacterized protein</fullName>
    </submittedName>
</protein>
<dbReference type="EMBL" id="VRYY01000011">
    <property type="protein sequence ID" value="MBG3875554.1"/>
    <property type="molecule type" value="Genomic_DNA"/>
</dbReference>
<comment type="caution">
    <text evidence="1">The sequence shown here is derived from an EMBL/GenBank/DDBJ whole genome shotgun (WGS) entry which is preliminary data.</text>
</comment>
<accession>A0ABS0IZI9</accession>
<proteinExistence type="predicted"/>
<gene>
    <name evidence="1" type="ORF">FVW20_00555</name>
</gene>
<sequence>MKPTADIPPAPQLHHLGGYLDKLPPMIARKGVKYFTGGLISPKKLANDDSAGKGPLVRQKIGEGVVYPTPYFLAYLEAQGVHVIAVPQL</sequence>